<dbReference type="RefSeq" id="WP_187573197.1">
    <property type="nucleotide sequence ID" value="NZ_CP060731.1"/>
</dbReference>
<keyword evidence="2 3" id="KW-0413">Isomerase</keyword>
<dbReference type="Proteomes" id="UP000515838">
    <property type="component" value="Chromosome"/>
</dbReference>
<gene>
    <name evidence="3 7" type="primary">purE</name>
    <name evidence="7" type="ORF">IAE60_17465</name>
</gene>
<evidence type="ECO:0000256" key="3">
    <source>
        <dbReference type="HAMAP-Rule" id="MF_01929"/>
    </source>
</evidence>
<dbReference type="InterPro" id="IPR024694">
    <property type="entry name" value="PurE_prokaryotes"/>
</dbReference>
<dbReference type="HAMAP" id="MF_01929">
    <property type="entry name" value="PurE_classI"/>
    <property type="match status" value="1"/>
</dbReference>
<comment type="catalytic activity">
    <reaction evidence="3 4">
        <text>5-carboxyamino-1-(5-phospho-D-ribosyl)imidazole + H(+) = 5-amino-1-(5-phospho-D-ribosyl)imidazole-4-carboxylate</text>
        <dbReference type="Rhea" id="RHEA:13193"/>
        <dbReference type="ChEBI" id="CHEBI:15378"/>
        <dbReference type="ChEBI" id="CHEBI:58730"/>
        <dbReference type="ChEBI" id="CHEBI:77657"/>
        <dbReference type="EC" id="5.4.99.18"/>
    </reaction>
</comment>
<dbReference type="SUPFAM" id="SSF52255">
    <property type="entry name" value="N5-CAIR mutase (phosphoribosylaminoimidazole carboxylase, PurE)"/>
    <property type="match status" value="1"/>
</dbReference>
<dbReference type="SMART" id="SM01001">
    <property type="entry name" value="AIRC"/>
    <property type="match status" value="1"/>
</dbReference>
<evidence type="ECO:0000256" key="4">
    <source>
        <dbReference type="PIRNR" id="PIRNR001338"/>
    </source>
</evidence>
<dbReference type="GO" id="GO:0006189">
    <property type="term" value="P:'de novo' IMP biosynthetic process"/>
    <property type="evidence" value="ECO:0007669"/>
    <property type="project" value="UniProtKB-UniRule"/>
</dbReference>
<organism evidence="7 8">
    <name type="scientific">Pseudoxanthomonas mexicana</name>
    <dbReference type="NCBI Taxonomy" id="128785"/>
    <lineage>
        <taxon>Bacteria</taxon>
        <taxon>Pseudomonadati</taxon>
        <taxon>Pseudomonadota</taxon>
        <taxon>Gammaproteobacteria</taxon>
        <taxon>Lysobacterales</taxon>
        <taxon>Lysobacteraceae</taxon>
        <taxon>Pseudoxanthomonas</taxon>
    </lineage>
</organism>
<dbReference type="NCBIfam" id="TIGR01162">
    <property type="entry name" value="purE"/>
    <property type="match status" value="1"/>
</dbReference>
<dbReference type="Gene3D" id="3.40.50.1970">
    <property type="match status" value="1"/>
</dbReference>
<evidence type="ECO:0000256" key="5">
    <source>
        <dbReference type="PIRSR" id="PIRSR001338-1"/>
    </source>
</evidence>
<dbReference type="PANTHER" id="PTHR23046">
    <property type="entry name" value="PHOSPHORIBOSYLAMINOIMIDAZOLE CARBOXYLASE CATALYTIC SUBUNIT"/>
    <property type="match status" value="1"/>
</dbReference>
<evidence type="ECO:0000259" key="6">
    <source>
        <dbReference type="SMART" id="SM01001"/>
    </source>
</evidence>
<dbReference type="AlphaFoldDB" id="A0A7G9TC36"/>
<feature type="binding site" evidence="3 5">
    <location>
        <position position="16"/>
    </location>
    <ligand>
        <name>substrate</name>
    </ligand>
</feature>
<keyword evidence="1 3" id="KW-0658">Purine biosynthesis</keyword>
<dbReference type="GeneID" id="81472781"/>
<feature type="domain" description="PurE" evidence="6">
    <location>
        <begin position="8"/>
        <end position="159"/>
    </location>
</feature>
<dbReference type="GO" id="GO:0034023">
    <property type="term" value="F:5-(carboxyamino)imidazole ribonucleotide mutase activity"/>
    <property type="evidence" value="ECO:0007669"/>
    <property type="project" value="UniProtKB-UniRule"/>
</dbReference>
<name>A0A7G9TC36_PSEMX</name>
<comment type="pathway">
    <text evidence="3 4">Purine metabolism; IMP biosynthesis via de novo pathway; 5-amino-1-(5-phospho-D-ribosyl)imidazole-4-carboxylate from 5-amino-1-(5-phospho-D-ribosyl)imidazole (N5-CAIR route): step 2/2.</text>
</comment>
<feature type="binding site" evidence="3 5">
    <location>
        <position position="19"/>
    </location>
    <ligand>
        <name>substrate</name>
    </ligand>
</feature>
<comment type="similarity">
    <text evidence="3">Belongs to the AIR carboxylase family. Class I subfamily.</text>
</comment>
<reference evidence="7 8" key="1">
    <citation type="submission" date="2020-08" db="EMBL/GenBank/DDBJ databases">
        <title>Streptomycin Non-resistant strain, P. mexicana.</title>
        <authorList>
            <person name="Ganesh-Kumar S."/>
            <person name="Zhe T."/>
            <person name="Yu Z."/>
            <person name="Min Y."/>
        </authorList>
    </citation>
    <scope>NUCLEOTIDE SEQUENCE [LARGE SCALE GENOMIC DNA]</scope>
    <source>
        <strain evidence="7 8">GTZY2</strain>
    </source>
</reference>
<feature type="binding site" evidence="3 5">
    <location>
        <position position="46"/>
    </location>
    <ligand>
        <name>substrate</name>
    </ligand>
</feature>
<evidence type="ECO:0000256" key="1">
    <source>
        <dbReference type="ARBA" id="ARBA00022755"/>
    </source>
</evidence>
<keyword evidence="7" id="KW-0456">Lyase</keyword>
<accession>A0A7G9TC36</accession>
<evidence type="ECO:0000256" key="2">
    <source>
        <dbReference type="ARBA" id="ARBA00023235"/>
    </source>
</evidence>
<dbReference type="InterPro" id="IPR033747">
    <property type="entry name" value="PurE_ClassI"/>
</dbReference>
<comment type="function">
    <text evidence="3 4">Catalyzes the conversion of N5-carboxyaminoimidazole ribonucleotide (N5-CAIR) to 4-carboxy-5-aminoimidazole ribonucleotide (CAIR).</text>
</comment>
<sequence length="169" mass="17190">MTASVSSPVVGIVMGSRSDWDTMQHAAQKLEALGVPYEVKVVSAHRTPDVLFSYAEAAAQRGLRAIIAGAGGAAHLPGMLAAKTAVPVLGVPVQSKALNGMDSLLSIVQMPAGIPVATFAIGNAGAANAGLFAAAMLAAEHRAIGAALAAFRARQTDDVMAHDDPRQPL</sequence>
<dbReference type="UniPathway" id="UPA00074">
    <property type="reaction ID" value="UER00943"/>
</dbReference>
<dbReference type="EMBL" id="CP060731">
    <property type="protein sequence ID" value="QNN77661.1"/>
    <property type="molecule type" value="Genomic_DNA"/>
</dbReference>
<protein>
    <recommendedName>
        <fullName evidence="3 4">N5-carboxyaminoimidazole ribonucleotide mutase</fullName>
        <shortName evidence="3 4">N5-CAIR mutase</shortName>
        <ecNumber evidence="3 4">5.4.99.18</ecNumber>
    </recommendedName>
    <alternativeName>
        <fullName evidence="3">5-(carboxyamino)imidazole ribonucleotide mutase</fullName>
    </alternativeName>
</protein>
<dbReference type="EC" id="5.4.99.18" evidence="3 4"/>
<proteinExistence type="inferred from homology"/>
<dbReference type="Pfam" id="PF00731">
    <property type="entry name" value="AIRC"/>
    <property type="match status" value="1"/>
</dbReference>
<evidence type="ECO:0000313" key="7">
    <source>
        <dbReference type="EMBL" id="QNN77661.1"/>
    </source>
</evidence>
<evidence type="ECO:0000313" key="8">
    <source>
        <dbReference type="Proteomes" id="UP000515838"/>
    </source>
</evidence>
<dbReference type="PIRSF" id="PIRSF001338">
    <property type="entry name" value="AIR_carboxylase"/>
    <property type="match status" value="1"/>
</dbReference>
<dbReference type="PANTHER" id="PTHR23046:SF2">
    <property type="entry name" value="PHOSPHORIBOSYLAMINOIMIDAZOLE CARBOXYLASE"/>
    <property type="match status" value="1"/>
</dbReference>
<dbReference type="GO" id="GO:0016829">
    <property type="term" value="F:lyase activity"/>
    <property type="evidence" value="ECO:0007669"/>
    <property type="project" value="UniProtKB-KW"/>
</dbReference>
<dbReference type="InterPro" id="IPR000031">
    <property type="entry name" value="PurE_dom"/>
</dbReference>